<keyword evidence="1" id="KW-0812">Transmembrane</keyword>
<accession>A0ABQ5U4I5</accession>
<dbReference type="EMBL" id="BSNF01000006">
    <property type="protein sequence ID" value="GLQ06590.1"/>
    <property type="molecule type" value="Genomic_DNA"/>
</dbReference>
<keyword evidence="1" id="KW-1133">Transmembrane helix</keyword>
<keyword evidence="1" id="KW-0472">Membrane</keyword>
<evidence type="ECO:0000313" key="3">
    <source>
        <dbReference type="Proteomes" id="UP001161409"/>
    </source>
</evidence>
<dbReference type="Pfam" id="PF04403">
    <property type="entry name" value="PqiA"/>
    <property type="match status" value="1"/>
</dbReference>
<feature type="transmembrane region" description="Helical" evidence="1">
    <location>
        <begin position="178"/>
        <end position="197"/>
    </location>
</feature>
<name>A0ABQ5U4I5_9PROT</name>
<comment type="caution">
    <text evidence="2">The sequence shown here is derived from an EMBL/GenBank/DDBJ whole genome shotgun (WGS) entry which is preliminary data.</text>
</comment>
<feature type="transmembrane region" description="Helical" evidence="1">
    <location>
        <begin position="99"/>
        <end position="127"/>
    </location>
</feature>
<reference evidence="2" key="2">
    <citation type="submission" date="2023-01" db="EMBL/GenBank/DDBJ databases">
        <title>Draft genome sequence of Sneathiella chinensis strain NBRC 103408.</title>
        <authorList>
            <person name="Sun Q."/>
            <person name="Mori K."/>
        </authorList>
    </citation>
    <scope>NUCLEOTIDE SEQUENCE</scope>
    <source>
        <strain evidence="2">NBRC 103408</strain>
    </source>
</reference>
<reference evidence="2" key="1">
    <citation type="journal article" date="2014" name="Int. J. Syst. Evol. Microbiol.">
        <title>Complete genome of a new Firmicutes species belonging to the dominant human colonic microbiota ('Ruminococcus bicirculans') reveals two chromosomes and a selective capacity to utilize plant glucans.</title>
        <authorList>
            <consortium name="NISC Comparative Sequencing Program"/>
            <person name="Wegmann U."/>
            <person name="Louis P."/>
            <person name="Goesmann A."/>
            <person name="Henrissat B."/>
            <person name="Duncan S.H."/>
            <person name="Flint H.J."/>
        </authorList>
    </citation>
    <scope>NUCLEOTIDE SEQUENCE</scope>
    <source>
        <strain evidence="2">NBRC 103408</strain>
    </source>
</reference>
<dbReference type="RefSeq" id="WP_169560740.1">
    <property type="nucleotide sequence ID" value="NZ_BSNF01000006.1"/>
</dbReference>
<protein>
    <recommendedName>
        <fullName evidence="4">Paraquat-inducible protein A</fullName>
    </recommendedName>
</protein>
<evidence type="ECO:0008006" key="4">
    <source>
        <dbReference type="Google" id="ProtNLM"/>
    </source>
</evidence>
<evidence type="ECO:0000256" key="1">
    <source>
        <dbReference type="SAM" id="Phobius"/>
    </source>
</evidence>
<gene>
    <name evidence="2" type="ORF">GCM10007924_18110</name>
</gene>
<dbReference type="Proteomes" id="UP001161409">
    <property type="component" value="Unassembled WGS sequence"/>
</dbReference>
<sequence length="212" mass="23630">MPDILRKLPETGPYIACPECDLIHERGRMRPGHVGVCRRCGAVLFKSQHNSLDRTLALSLSGIVFFLLASYFPLLSFRMEGAFRSNQLLDGTFEFVNEGYFFLAVVVLVSSVLAPFLVLVLVSSILLPLKFGVLPFAVKSQVRILEQIRPWAMAEIFLLGILVAFVKLGDFAEVSVGVSFYSLAMMVVATVLAFTTLDEHELWSRIREVENG</sequence>
<organism evidence="2 3">
    <name type="scientific">Sneathiella chinensis</name>
    <dbReference type="NCBI Taxonomy" id="349750"/>
    <lineage>
        <taxon>Bacteria</taxon>
        <taxon>Pseudomonadati</taxon>
        <taxon>Pseudomonadota</taxon>
        <taxon>Alphaproteobacteria</taxon>
        <taxon>Sneathiellales</taxon>
        <taxon>Sneathiellaceae</taxon>
        <taxon>Sneathiella</taxon>
    </lineage>
</organism>
<dbReference type="InterPro" id="IPR007498">
    <property type="entry name" value="PqiA-like"/>
</dbReference>
<keyword evidence="3" id="KW-1185">Reference proteome</keyword>
<feature type="transmembrane region" description="Helical" evidence="1">
    <location>
        <begin position="56"/>
        <end position="79"/>
    </location>
</feature>
<evidence type="ECO:0000313" key="2">
    <source>
        <dbReference type="EMBL" id="GLQ06590.1"/>
    </source>
</evidence>
<proteinExistence type="predicted"/>
<feature type="transmembrane region" description="Helical" evidence="1">
    <location>
        <begin position="148"/>
        <end position="166"/>
    </location>
</feature>